<keyword evidence="5" id="KW-1185">Reference proteome</keyword>
<dbReference type="CDD" id="cd00156">
    <property type="entry name" value="REC"/>
    <property type="match status" value="1"/>
</dbReference>
<feature type="domain" description="Response regulatory" evidence="3">
    <location>
        <begin position="11"/>
        <end position="125"/>
    </location>
</feature>
<dbReference type="OrthoDB" id="9800029at2"/>
<protein>
    <submittedName>
        <fullName evidence="4">Response regulator</fullName>
    </submittedName>
</protein>
<evidence type="ECO:0000313" key="4">
    <source>
        <dbReference type="EMBL" id="QAR32422.1"/>
    </source>
</evidence>
<evidence type="ECO:0000313" key="5">
    <source>
        <dbReference type="Proteomes" id="UP000287502"/>
    </source>
</evidence>
<evidence type="ECO:0000256" key="1">
    <source>
        <dbReference type="ARBA" id="ARBA00022553"/>
    </source>
</evidence>
<proteinExistence type="predicted"/>
<organism evidence="4 5">
    <name type="scientific">Geovibrio thiophilus</name>
    <dbReference type="NCBI Taxonomy" id="139438"/>
    <lineage>
        <taxon>Bacteria</taxon>
        <taxon>Pseudomonadati</taxon>
        <taxon>Deferribacterota</taxon>
        <taxon>Deferribacteres</taxon>
        <taxon>Deferribacterales</taxon>
        <taxon>Geovibrionaceae</taxon>
        <taxon>Geovibrio</taxon>
    </lineage>
</organism>
<dbReference type="Pfam" id="PF00072">
    <property type="entry name" value="Response_reg"/>
    <property type="match status" value="1"/>
</dbReference>
<dbReference type="Proteomes" id="UP000287502">
    <property type="component" value="Chromosome"/>
</dbReference>
<dbReference type="AlphaFoldDB" id="A0A3R5YYB3"/>
<dbReference type="SMART" id="SM00448">
    <property type="entry name" value="REC"/>
    <property type="match status" value="1"/>
</dbReference>
<dbReference type="InterPro" id="IPR001789">
    <property type="entry name" value="Sig_transdc_resp-reg_receiver"/>
</dbReference>
<accession>A0A3R5YYB3</accession>
<reference evidence="4 5" key="1">
    <citation type="submission" date="2019-01" db="EMBL/GenBank/DDBJ databases">
        <title>Geovibrio thiophilus DSM 11263, complete genome.</title>
        <authorList>
            <person name="Spring S."/>
            <person name="Bunk B."/>
            <person name="Sproer C."/>
        </authorList>
    </citation>
    <scope>NUCLEOTIDE SEQUENCE [LARGE SCALE GENOMIC DNA]</scope>
    <source>
        <strain evidence="4 5">DSM 11263</strain>
    </source>
</reference>
<evidence type="ECO:0000259" key="3">
    <source>
        <dbReference type="PROSITE" id="PS50110"/>
    </source>
</evidence>
<dbReference type="RefSeq" id="WP_128465709.1">
    <property type="nucleotide sequence ID" value="NZ_CP035108.1"/>
</dbReference>
<dbReference type="InterPro" id="IPR050595">
    <property type="entry name" value="Bact_response_regulator"/>
</dbReference>
<dbReference type="InterPro" id="IPR011006">
    <property type="entry name" value="CheY-like_superfamily"/>
</dbReference>
<dbReference type="PANTHER" id="PTHR44591">
    <property type="entry name" value="STRESS RESPONSE REGULATOR PROTEIN 1"/>
    <property type="match status" value="1"/>
</dbReference>
<evidence type="ECO:0000256" key="2">
    <source>
        <dbReference type="PROSITE-ProRule" id="PRU00169"/>
    </source>
</evidence>
<dbReference type="PANTHER" id="PTHR44591:SF3">
    <property type="entry name" value="RESPONSE REGULATORY DOMAIN-CONTAINING PROTEIN"/>
    <property type="match status" value="1"/>
</dbReference>
<dbReference type="KEGG" id="gtl:EP073_03105"/>
<keyword evidence="1 2" id="KW-0597">Phosphoprotein</keyword>
<name>A0A3R5YYB3_9BACT</name>
<dbReference type="SUPFAM" id="SSF52172">
    <property type="entry name" value="CheY-like"/>
    <property type="match status" value="1"/>
</dbReference>
<dbReference type="GO" id="GO:0000160">
    <property type="term" value="P:phosphorelay signal transduction system"/>
    <property type="evidence" value="ECO:0007669"/>
    <property type="project" value="InterPro"/>
</dbReference>
<sequence length="136" mass="15200">MSELNDLKILSALFVEDDSYARRAMESILRNLFGQIVLADNGRNGLDIFGKTSVDIVITDLWMPEMTGFEMIAGMKAHNPELVVVVMSAYDVPDYEKRAENLGIFGFLKKPFTLADFEAVLKEAGHKAAEIKRLNS</sequence>
<dbReference type="Gene3D" id="3.40.50.2300">
    <property type="match status" value="1"/>
</dbReference>
<feature type="modified residue" description="4-aspartylphosphate" evidence="2">
    <location>
        <position position="60"/>
    </location>
</feature>
<gene>
    <name evidence="4" type="ORF">EP073_03105</name>
</gene>
<dbReference type="PROSITE" id="PS50110">
    <property type="entry name" value="RESPONSE_REGULATORY"/>
    <property type="match status" value="1"/>
</dbReference>
<dbReference type="EMBL" id="CP035108">
    <property type="protein sequence ID" value="QAR32422.1"/>
    <property type="molecule type" value="Genomic_DNA"/>
</dbReference>